<dbReference type="PRINTS" id="PR00449">
    <property type="entry name" value="RASTRNSFRMNG"/>
</dbReference>
<evidence type="ECO:0000256" key="2">
    <source>
        <dbReference type="ARBA" id="ARBA00023134"/>
    </source>
</evidence>
<proteinExistence type="predicted"/>
<dbReference type="InterPro" id="IPR011333">
    <property type="entry name" value="SKP1/BTB/POZ_sf"/>
</dbReference>
<organism evidence="4 5">
    <name type="scientific">Anaeramoeba flamelloides</name>
    <dbReference type="NCBI Taxonomy" id="1746091"/>
    <lineage>
        <taxon>Eukaryota</taxon>
        <taxon>Metamonada</taxon>
        <taxon>Anaeramoebidae</taxon>
        <taxon>Anaeramoeba</taxon>
    </lineage>
</organism>
<sequence length="393" mass="46875">MEEDYKIMILGDTKVGKTSFQRCLQNNLLCDINKEWQKTYNWLLELEESEHFLEILDTIIQEPIGKLFQCFSENFQCYILMYSVTCKNSFQKVQQFHRKFQMDRRENFKYVLLANKIDDQENTKERKISKQEGEQLARQFGCPYFEISLKTKENVISAFVDILHYFAITKEKINHEDLVEDFQNLFERQEFCDHVFQLKDNEQISVHRLILESRLKISLEKIQEVLLTITPKQAKNFLKWVYCGYIKNSYFSDLKSICQKMDLNYIDFSGVNKLIHDLKDLNENEKTKDFTLKIGETHLRTHKLILTARSNLFRGFFLSCKKLTNQVNDYSRKSSVIIENLIHFFYTNQIPIPTSKKSYLELLELIDYYQLNIKSSLNKKLCKAKKKKECSIM</sequence>
<dbReference type="PROSITE" id="PS51421">
    <property type="entry name" value="RAS"/>
    <property type="match status" value="1"/>
</dbReference>
<dbReference type="SMART" id="SM00225">
    <property type="entry name" value="BTB"/>
    <property type="match status" value="1"/>
</dbReference>
<protein>
    <submittedName>
        <fullName evidence="4">Ras</fullName>
    </submittedName>
</protein>
<dbReference type="PROSITE" id="PS50097">
    <property type="entry name" value="BTB"/>
    <property type="match status" value="1"/>
</dbReference>
<dbReference type="SUPFAM" id="SSF54695">
    <property type="entry name" value="POZ domain"/>
    <property type="match status" value="2"/>
</dbReference>
<dbReference type="Proteomes" id="UP001150062">
    <property type="component" value="Unassembled WGS sequence"/>
</dbReference>
<dbReference type="Gene3D" id="3.40.50.300">
    <property type="entry name" value="P-loop containing nucleotide triphosphate hydrolases"/>
    <property type="match status" value="1"/>
</dbReference>
<gene>
    <name evidence="4" type="ORF">M0813_27964</name>
</gene>
<dbReference type="InterPro" id="IPR000210">
    <property type="entry name" value="BTB/POZ_dom"/>
</dbReference>
<dbReference type="InterPro" id="IPR001806">
    <property type="entry name" value="Small_GTPase"/>
</dbReference>
<keyword evidence="1" id="KW-0547">Nucleotide-binding</keyword>
<evidence type="ECO:0000259" key="3">
    <source>
        <dbReference type="PROSITE" id="PS50097"/>
    </source>
</evidence>
<dbReference type="Gene3D" id="3.30.710.10">
    <property type="entry name" value="Potassium Channel Kv1.1, Chain A"/>
    <property type="match status" value="2"/>
</dbReference>
<dbReference type="SUPFAM" id="SSF52540">
    <property type="entry name" value="P-loop containing nucleoside triphosphate hydrolases"/>
    <property type="match status" value="1"/>
</dbReference>
<keyword evidence="2" id="KW-0342">GTP-binding</keyword>
<accession>A0ABQ8XVF4</accession>
<dbReference type="PROSITE" id="PS51419">
    <property type="entry name" value="RAB"/>
    <property type="match status" value="1"/>
</dbReference>
<dbReference type="Pfam" id="PF00071">
    <property type="entry name" value="Ras"/>
    <property type="match status" value="1"/>
</dbReference>
<evidence type="ECO:0000256" key="1">
    <source>
        <dbReference type="ARBA" id="ARBA00022741"/>
    </source>
</evidence>
<reference evidence="4" key="1">
    <citation type="submission" date="2022-08" db="EMBL/GenBank/DDBJ databases">
        <title>Novel sulfate-reducing endosymbionts in the free-living metamonad Anaeramoeba.</title>
        <authorList>
            <person name="Jerlstrom-Hultqvist J."/>
            <person name="Cepicka I."/>
            <person name="Gallot-Lavallee L."/>
            <person name="Salas-Leiva D."/>
            <person name="Curtis B.A."/>
            <person name="Zahonova K."/>
            <person name="Pipaliya S."/>
            <person name="Dacks J."/>
            <person name="Roger A.J."/>
        </authorList>
    </citation>
    <scope>NUCLEOTIDE SEQUENCE</scope>
    <source>
        <strain evidence="4">Schooner1</strain>
    </source>
</reference>
<dbReference type="EMBL" id="JAOAOG010000243">
    <property type="protein sequence ID" value="KAJ6236575.1"/>
    <property type="molecule type" value="Genomic_DNA"/>
</dbReference>
<dbReference type="Pfam" id="PF00651">
    <property type="entry name" value="BTB"/>
    <property type="match status" value="1"/>
</dbReference>
<keyword evidence="5" id="KW-1185">Reference proteome</keyword>
<comment type="caution">
    <text evidence="4">The sequence shown here is derived from an EMBL/GenBank/DDBJ whole genome shotgun (WGS) entry which is preliminary data.</text>
</comment>
<feature type="domain" description="BTB" evidence="3">
    <location>
        <begin position="288"/>
        <end position="354"/>
    </location>
</feature>
<evidence type="ECO:0000313" key="4">
    <source>
        <dbReference type="EMBL" id="KAJ6236575.1"/>
    </source>
</evidence>
<evidence type="ECO:0000313" key="5">
    <source>
        <dbReference type="Proteomes" id="UP001150062"/>
    </source>
</evidence>
<dbReference type="CDD" id="cd18186">
    <property type="entry name" value="BTB_POZ_ZBTB_KLHL-like"/>
    <property type="match status" value="1"/>
</dbReference>
<dbReference type="SMART" id="SM00175">
    <property type="entry name" value="RAB"/>
    <property type="match status" value="1"/>
</dbReference>
<dbReference type="SMART" id="SM00173">
    <property type="entry name" value="RAS"/>
    <property type="match status" value="1"/>
</dbReference>
<dbReference type="InterPro" id="IPR027417">
    <property type="entry name" value="P-loop_NTPase"/>
</dbReference>
<name>A0ABQ8XVF4_9EUKA</name>
<dbReference type="PANTHER" id="PTHR24070">
    <property type="entry name" value="RAS, DI-RAS, AND RHEB FAMILY MEMBERS OF SMALL GTPASE SUPERFAMILY"/>
    <property type="match status" value="1"/>
</dbReference>
<dbReference type="InterPro" id="IPR020849">
    <property type="entry name" value="Small_GTPase_Ras-type"/>
</dbReference>